<dbReference type="CDD" id="cd00082">
    <property type="entry name" value="HisKA"/>
    <property type="match status" value="1"/>
</dbReference>
<dbReference type="SMART" id="SM00387">
    <property type="entry name" value="HATPase_c"/>
    <property type="match status" value="1"/>
</dbReference>
<dbReference type="InterPro" id="IPR005467">
    <property type="entry name" value="His_kinase_dom"/>
</dbReference>
<feature type="compositionally biased region" description="Polar residues" evidence="6">
    <location>
        <begin position="367"/>
        <end position="377"/>
    </location>
</feature>
<dbReference type="PANTHER" id="PTHR43047">
    <property type="entry name" value="TWO-COMPONENT HISTIDINE PROTEIN KINASE"/>
    <property type="match status" value="1"/>
</dbReference>
<dbReference type="InterPro" id="IPR003594">
    <property type="entry name" value="HATPase_dom"/>
</dbReference>
<dbReference type="SMART" id="SM00388">
    <property type="entry name" value="HisKA"/>
    <property type="match status" value="1"/>
</dbReference>
<dbReference type="InterPro" id="IPR036097">
    <property type="entry name" value="HisK_dim/P_sf"/>
</dbReference>
<evidence type="ECO:0000256" key="1">
    <source>
        <dbReference type="ARBA" id="ARBA00000085"/>
    </source>
</evidence>
<dbReference type="EMBL" id="LGRB01000008">
    <property type="protein sequence ID" value="OCT52971.1"/>
    <property type="molecule type" value="Genomic_DNA"/>
</dbReference>
<dbReference type="AlphaFoldDB" id="A0A1C1CX01"/>
<dbReference type="InterPro" id="IPR036890">
    <property type="entry name" value="HATPase_C_sf"/>
</dbReference>
<dbReference type="OrthoDB" id="303614at2759"/>
<evidence type="ECO:0000256" key="2">
    <source>
        <dbReference type="ARBA" id="ARBA00012438"/>
    </source>
</evidence>
<dbReference type="eggNOG" id="KOG0519">
    <property type="taxonomic scope" value="Eukaryota"/>
</dbReference>
<sequence length="989" mass="108957">MSFGTGSPKASEQFRERLVSRYFSTTTDLARPNPGLDITEPNTRRAVNFAPKPSTDTALNAFAELLLLRLNATHALISLIDSSQQYVLAEAAKSAAQVGFAAKNNNALWIGSVVLPRETGLCSLVLPNSAESALYTEQDQDVDPDMVVINDLREDARFFNRPFVVDGPQMRWYAGAPIRSPGGTKLGAVCVFDSRSRQDFPREEQVFLCNTAKTVMSHLDAVKIRSEHQRRDRLIEGLQAFVSGLSGLTSQWTEAADMRHANSDTAAPQLTQGSDVDPTRYSTWWEAALPSGCKSMFSRAANIIRAAGGYDGSAFFYIPSVESSRKSRPRQERMDDPVRAEKRHSPMTGSSRSSSATEDSPDAIESQPDQEPSSGDETGSDAVCPILAFSVTQATEEVRIRNQQQFPRFLVRDMQRLMGRRPRGRVYLLDSLSTALPGDTSSSGSGADNRKPVQNTTTGATTPQPDDRHKSRRAAQVKALLKIEPSARAFVCLPLWDYNRKRWFAFNVCWLLKPDRDLATDQDLKFLQVFSNSITNALAHLDSLDESRAKDSFVSSVSHELRSPLHGILGATNFLYDSSMGRFQREMVDTITSCGRTLLDSLEHVMDFAKINNFSQVNNDKLSKAASPRKQIMESRRKKALAASSLTSSVDISLVIEEVVESVALGFTVQHDFLHSEDAIAGVGVQIPKFNTKPQELSNSHRTESTRGRVRLCLDLPAGNSHFETQPGAWRRIIMNLVGNALKYTDEGSIRISLRVQDADIGSGEQQLDDGKKLKGGAALFLTVRDTGIGMSNEFMQNRIFKAFSQEDPMAVGTGLGLSIVDQVVNSMGGHIEVASARGLGSTFDVHLTLKKAEVKTAQGTRADLVAAVADRLKRLRICVLEDVHSKGSQKNRESLLRAEEHFSQSLIRTLREWFGVEVLTASRWTAKSADLVICLEPSFHQLQSVRSLSGSMTPPVLFIAHDALESAVLRADSRVTSSESFVEITYQP</sequence>
<keyword evidence="5" id="KW-0418">Kinase</keyword>
<proteinExistence type="predicted"/>
<dbReference type="Gene3D" id="3.30.450.40">
    <property type="match status" value="1"/>
</dbReference>
<dbReference type="InterPro" id="IPR029016">
    <property type="entry name" value="GAF-like_dom_sf"/>
</dbReference>
<dbReference type="PANTHER" id="PTHR43047:SF72">
    <property type="entry name" value="OSMOSENSING HISTIDINE PROTEIN KINASE SLN1"/>
    <property type="match status" value="1"/>
</dbReference>
<dbReference type="Gene3D" id="3.30.565.10">
    <property type="entry name" value="Histidine kinase-like ATPase, C-terminal domain"/>
    <property type="match status" value="1"/>
</dbReference>
<feature type="domain" description="Histidine kinase" evidence="7">
    <location>
        <begin position="556"/>
        <end position="852"/>
    </location>
</feature>
<dbReference type="VEuPathDB" id="FungiDB:CLCR_09523"/>
<keyword evidence="9" id="KW-1185">Reference proteome</keyword>
<keyword evidence="3" id="KW-0597">Phosphoprotein</keyword>
<dbReference type="Pfam" id="PF01590">
    <property type="entry name" value="GAF"/>
    <property type="match status" value="1"/>
</dbReference>
<dbReference type="STRING" id="86049.A0A1C1CX01"/>
<feature type="compositionally biased region" description="Polar residues" evidence="6">
    <location>
        <begin position="347"/>
        <end position="358"/>
    </location>
</feature>
<comment type="caution">
    <text evidence="8">The sequence shown here is derived from an EMBL/GenBank/DDBJ whole genome shotgun (WGS) entry which is preliminary data.</text>
</comment>
<evidence type="ECO:0000256" key="5">
    <source>
        <dbReference type="ARBA" id="ARBA00022777"/>
    </source>
</evidence>
<dbReference type="GO" id="GO:0005886">
    <property type="term" value="C:plasma membrane"/>
    <property type="evidence" value="ECO:0007669"/>
    <property type="project" value="TreeGrafter"/>
</dbReference>
<dbReference type="GO" id="GO:0009927">
    <property type="term" value="F:histidine phosphotransfer kinase activity"/>
    <property type="evidence" value="ECO:0007669"/>
    <property type="project" value="TreeGrafter"/>
</dbReference>
<dbReference type="Proteomes" id="UP000094526">
    <property type="component" value="Unassembled WGS sequence"/>
</dbReference>
<evidence type="ECO:0000259" key="7">
    <source>
        <dbReference type="PROSITE" id="PS50109"/>
    </source>
</evidence>
<dbReference type="InterPro" id="IPR003661">
    <property type="entry name" value="HisK_dim/P_dom"/>
</dbReference>
<dbReference type="InterPro" id="IPR003018">
    <property type="entry name" value="GAF"/>
</dbReference>
<name>A0A1C1CX01_9EURO</name>
<dbReference type="Gene3D" id="1.10.287.130">
    <property type="match status" value="1"/>
</dbReference>
<evidence type="ECO:0000256" key="4">
    <source>
        <dbReference type="ARBA" id="ARBA00022679"/>
    </source>
</evidence>
<comment type="catalytic activity">
    <reaction evidence="1">
        <text>ATP + protein L-histidine = ADP + protein N-phospho-L-histidine.</text>
        <dbReference type="EC" id="2.7.13.3"/>
    </reaction>
</comment>
<dbReference type="SUPFAM" id="SSF55874">
    <property type="entry name" value="ATPase domain of HSP90 chaperone/DNA topoisomerase II/histidine kinase"/>
    <property type="match status" value="1"/>
</dbReference>
<keyword evidence="4" id="KW-0808">Transferase</keyword>
<reference evidence="9" key="1">
    <citation type="submission" date="2015-07" db="EMBL/GenBank/DDBJ databases">
        <authorList>
            <person name="Teixeira M.M."/>
            <person name="Souza R.C."/>
            <person name="Almeida L.G."/>
            <person name="Vicente V.A."/>
            <person name="de Hoog S."/>
            <person name="Bocca A.L."/>
            <person name="de Almeida S.R."/>
            <person name="Vasconcelos A.T."/>
            <person name="Felipe M.S."/>
        </authorList>
    </citation>
    <scope>NUCLEOTIDE SEQUENCE [LARGE SCALE GENOMIC DNA]</scope>
    <source>
        <strain evidence="9">KSF</strain>
    </source>
</reference>
<dbReference type="Pfam" id="PF02518">
    <property type="entry name" value="HATPase_c"/>
    <property type="match status" value="1"/>
</dbReference>
<dbReference type="VEuPathDB" id="FungiDB:G647_04311"/>
<gene>
    <name evidence="8" type="ORF">CLCR_09523</name>
</gene>
<feature type="region of interest" description="Disordered" evidence="6">
    <location>
        <begin position="323"/>
        <end position="381"/>
    </location>
</feature>
<organism evidence="8 9">
    <name type="scientific">Cladophialophora carrionii</name>
    <dbReference type="NCBI Taxonomy" id="86049"/>
    <lineage>
        <taxon>Eukaryota</taxon>
        <taxon>Fungi</taxon>
        <taxon>Dikarya</taxon>
        <taxon>Ascomycota</taxon>
        <taxon>Pezizomycotina</taxon>
        <taxon>Eurotiomycetes</taxon>
        <taxon>Chaetothyriomycetidae</taxon>
        <taxon>Chaetothyriales</taxon>
        <taxon>Herpotrichiellaceae</taxon>
        <taxon>Cladophialophora</taxon>
    </lineage>
</organism>
<dbReference type="SUPFAM" id="SSF47384">
    <property type="entry name" value="Homodimeric domain of signal transducing histidine kinase"/>
    <property type="match status" value="1"/>
</dbReference>
<accession>A0A1C1CX01</accession>
<feature type="compositionally biased region" description="Basic and acidic residues" evidence="6">
    <location>
        <begin position="323"/>
        <end position="344"/>
    </location>
</feature>
<dbReference type="PRINTS" id="PR00344">
    <property type="entry name" value="BCTRLSENSOR"/>
</dbReference>
<evidence type="ECO:0000256" key="6">
    <source>
        <dbReference type="SAM" id="MobiDB-lite"/>
    </source>
</evidence>
<dbReference type="GO" id="GO:0000155">
    <property type="term" value="F:phosphorelay sensor kinase activity"/>
    <property type="evidence" value="ECO:0007669"/>
    <property type="project" value="InterPro"/>
</dbReference>
<dbReference type="EC" id="2.7.13.3" evidence="2"/>
<feature type="region of interest" description="Disordered" evidence="6">
    <location>
        <begin position="436"/>
        <end position="472"/>
    </location>
</feature>
<feature type="compositionally biased region" description="Polar residues" evidence="6">
    <location>
        <begin position="436"/>
        <end position="464"/>
    </location>
</feature>
<evidence type="ECO:0000313" key="8">
    <source>
        <dbReference type="EMBL" id="OCT52971.1"/>
    </source>
</evidence>
<evidence type="ECO:0000256" key="3">
    <source>
        <dbReference type="ARBA" id="ARBA00022553"/>
    </source>
</evidence>
<dbReference type="InterPro" id="IPR004358">
    <property type="entry name" value="Sig_transdc_His_kin-like_C"/>
</dbReference>
<protein>
    <recommendedName>
        <fullName evidence="2">histidine kinase</fullName>
        <ecNumber evidence="2">2.7.13.3</ecNumber>
    </recommendedName>
</protein>
<dbReference type="Pfam" id="PF00512">
    <property type="entry name" value="HisKA"/>
    <property type="match status" value="1"/>
</dbReference>
<evidence type="ECO:0000313" key="9">
    <source>
        <dbReference type="Proteomes" id="UP000094526"/>
    </source>
</evidence>
<dbReference type="PROSITE" id="PS50109">
    <property type="entry name" value="HIS_KIN"/>
    <property type="match status" value="1"/>
</dbReference>
<dbReference type="SUPFAM" id="SSF55781">
    <property type="entry name" value="GAF domain-like"/>
    <property type="match status" value="1"/>
</dbReference>